<dbReference type="AlphaFoldDB" id="A0A6A6RW67"/>
<keyword evidence="2" id="KW-1185">Reference proteome</keyword>
<gene>
    <name evidence="1" type="ORF">P280DRAFT_48249</name>
</gene>
<reference evidence="1" key="1">
    <citation type="journal article" date="2020" name="Stud. Mycol.">
        <title>101 Dothideomycetes genomes: a test case for predicting lifestyles and emergence of pathogens.</title>
        <authorList>
            <person name="Haridas S."/>
            <person name="Albert R."/>
            <person name="Binder M."/>
            <person name="Bloem J."/>
            <person name="Labutti K."/>
            <person name="Salamov A."/>
            <person name="Andreopoulos B."/>
            <person name="Baker S."/>
            <person name="Barry K."/>
            <person name="Bills G."/>
            <person name="Bluhm B."/>
            <person name="Cannon C."/>
            <person name="Castanera R."/>
            <person name="Culley D."/>
            <person name="Daum C."/>
            <person name="Ezra D."/>
            <person name="Gonzalez J."/>
            <person name="Henrissat B."/>
            <person name="Kuo A."/>
            <person name="Liang C."/>
            <person name="Lipzen A."/>
            <person name="Lutzoni F."/>
            <person name="Magnuson J."/>
            <person name="Mondo S."/>
            <person name="Nolan M."/>
            <person name="Ohm R."/>
            <person name="Pangilinan J."/>
            <person name="Park H.-J."/>
            <person name="Ramirez L."/>
            <person name="Alfaro M."/>
            <person name="Sun H."/>
            <person name="Tritt A."/>
            <person name="Yoshinaga Y."/>
            <person name="Zwiers L.-H."/>
            <person name="Turgeon B."/>
            <person name="Goodwin S."/>
            <person name="Spatafora J."/>
            <person name="Crous P."/>
            <person name="Grigoriev I."/>
        </authorList>
    </citation>
    <scope>NUCLEOTIDE SEQUENCE</scope>
    <source>
        <strain evidence="1">CBS 473.64</strain>
    </source>
</reference>
<name>A0A6A6RW67_9PLEO</name>
<evidence type="ECO:0000313" key="1">
    <source>
        <dbReference type="EMBL" id="KAF2639776.1"/>
    </source>
</evidence>
<dbReference type="EMBL" id="MU006786">
    <property type="protein sequence ID" value="KAF2639776.1"/>
    <property type="molecule type" value="Genomic_DNA"/>
</dbReference>
<dbReference type="Proteomes" id="UP000799753">
    <property type="component" value="Unassembled WGS sequence"/>
</dbReference>
<evidence type="ECO:0000313" key="2">
    <source>
        <dbReference type="Proteomes" id="UP000799753"/>
    </source>
</evidence>
<sequence>MQPSATAVAYLSCIAQPQAQGPATAMEALPCSSHLTSLIRIMLESRSSGSCIGPRYRESVMRVRRDEMSVAPDHLVLSCLPTIIAMRASHSMAPNNQLDYTNQLEYTARFWAHQYIHPSRMRDASFTNRKLVYKRIDIAIGTYHLDTSLKARFDSTPSGS</sequence>
<protein>
    <submittedName>
        <fullName evidence="1">Uncharacterized protein</fullName>
    </submittedName>
</protein>
<organism evidence="1 2">
    <name type="scientific">Massarina eburnea CBS 473.64</name>
    <dbReference type="NCBI Taxonomy" id="1395130"/>
    <lineage>
        <taxon>Eukaryota</taxon>
        <taxon>Fungi</taxon>
        <taxon>Dikarya</taxon>
        <taxon>Ascomycota</taxon>
        <taxon>Pezizomycotina</taxon>
        <taxon>Dothideomycetes</taxon>
        <taxon>Pleosporomycetidae</taxon>
        <taxon>Pleosporales</taxon>
        <taxon>Massarineae</taxon>
        <taxon>Massarinaceae</taxon>
        <taxon>Massarina</taxon>
    </lineage>
</organism>
<proteinExistence type="predicted"/>
<accession>A0A6A6RW67</accession>